<keyword evidence="11" id="KW-1185">Reference proteome</keyword>
<feature type="compositionally biased region" description="Low complexity" evidence="6">
    <location>
        <begin position="123"/>
        <end position="136"/>
    </location>
</feature>
<dbReference type="InterPro" id="IPR040226">
    <property type="entry name" value="THH1/TOM1/TOM3"/>
</dbReference>
<dbReference type="Gramene" id="Pp3c6_6380V3.2">
    <property type="protein sequence ID" value="Pp3c6_6380V3.2"/>
    <property type="gene ID" value="Pp3c6_6380"/>
</dbReference>
<feature type="transmembrane region" description="Helical" evidence="7">
    <location>
        <begin position="75"/>
        <end position="98"/>
    </location>
</feature>
<evidence type="ECO:0000313" key="9">
    <source>
        <dbReference type="EMBL" id="PNR52215.1"/>
    </source>
</evidence>
<sequence>MILVHAILAIIDLLIVIVAGIQLLRHHLHNKRIGWTRQKVFHCLIGAANFGYFLYFILTIVATCQGWTCFSSACGFILIAAPQTLFLATFLLLLSFWVDLCNPANDNDEEDDEDIDSEYAQLPSSPNSVESGSSKPYRTCLPFRRWRVRGRQRCVLMVVLLIFSLTVAFAALIWYGMYDNPIDSVKLAQVYANFFALVILLSGGGLAGYGLLLYTKMSRVKSSRASADIKKVTGLAVASFVCFSLQAILVIISDVTGLNIWHMKHGDSQFCALMIFFYYFIGESVPSIVVLWVMRDLPPRSCDNSMHGRVASEPVLIEDALVPDPNYLSQLVISAAGRRYFLPNCCNSDVSPS</sequence>
<reference evidence="9 11" key="2">
    <citation type="journal article" date="2018" name="Plant J.">
        <title>The Physcomitrella patens chromosome-scale assembly reveals moss genome structure and evolution.</title>
        <authorList>
            <person name="Lang D."/>
            <person name="Ullrich K.K."/>
            <person name="Murat F."/>
            <person name="Fuchs J."/>
            <person name="Jenkins J."/>
            <person name="Haas F.B."/>
            <person name="Piednoel M."/>
            <person name="Gundlach H."/>
            <person name="Van Bel M."/>
            <person name="Meyberg R."/>
            <person name="Vives C."/>
            <person name="Morata J."/>
            <person name="Symeonidi A."/>
            <person name="Hiss M."/>
            <person name="Muchero W."/>
            <person name="Kamisugi Y."/>
            <person name="Saleh O."/>
            <person name="Blanc G."/>
            <person name="Decker E.L."/>
            <person name="van Gessel N."/>
            <person name="Grimwood J."/>
            <person name="Hayes R.D."/>
            <person name="Graham S.W."/>
            <person name="Gunter L.E."/>
            <person name="McDaniel S.F."/>
            <person name="Hoernstein S.N.W."/>
            <person name="Larsson A."/>
            <person name="Li F.W."/>
            <person name="Perroud P.F."/>
            <person name="Phillips J."/>
            <person name="Ranjan P."/>
            <person name="Rokshar D.S."/>
            <person name="Rothfels C.J."/>
            <person name="Schneider L."/>
            <person name="Shu S."/>
            <person name="Stevenson D.W."/>
            <person name="Thummler F."/>
            <person name="Tillich M."/>
            <person name="Villarreal Aguilar J.C."/>
            <person name="Widiez T."/>
            <person name="Wong G.K."/>
            <person name="Wymore A."/>
            <person name="Zhang Y."/>
            <person name="Zimmer A.D."/>
            <person name="Quatrano R.S."/>
            <person name="Mayer K.F.X."/>
            <person name="Goodstein D."/>
            <person name="Casacuberta J.M."/>
            <person name="Vandepoele K."/>
            <person name="Reski R."/>
            <person name="Cuming A.C."/>
            <person name="Tuskan G.A."/>
            <person name="Maumus F."/>
            <person name="Salse J."/>
            <person name="Schmutz J."/>
            <person name="Rensing S.A."/>
        </authorList>
    </citation>
    <scope>NUCLEOTIDE SEQUENCE [LARGE SCALE GENOMIC DNA]</scope>
    <source>
        <strain evidence="10 11">cv. Gransden 2004</strain>
    </source>
</reference>
<proteinExistence type="inferred from homology"/>
<dbReference type="STRING" id="3218.A0A2K1KEL1"/>
<accession>A0A2K1KEL1</accession>
<dbReference type="Proteomes" id="UP000006727">
    <property type="component" value="Chromosome 6"/>
</dbReference>
<evidence type="ECO:0000256" key="4">
    <source>
        <dbReference type="ARBA" id="ARBA00022989"/>
    </source>
</evidence>
<organism evidence="9">
    <name type="scientific">Physcomitrium patens</name>
    <name type="common">Spreading-leaved earth moss</name>
    <name type="synonym">Physcomitrella patens</name>
    <dbReference type="NCBI Taxonomy" id="3218"/>
    <lineage>
        <taxon>Eukaryota</taxon>
        <taxon>Viridiplantae</taxon>
        <taxon>Streptophyta</taxon>
        <taxon>Embryophyta</taxon>
        <taxon>Bryophyta</taxon>
        <taxon>Bryophytina</taxon>
        <taxon>Bryopsida</taxon>
        <taxon>Funariidae</taxon>
        <taxon>Funariales</taxon>
        <taxon>Funariaceae</taxon>
        <taxon>Physcomitrium</taxon>
    </lineage>
</organism>
<evidence type="ECO:0000256" key="6">
    <source>
        <dbReference type="SAM" id="MobiDB-lite"/>
    </source>
</evidence>
<keyword evidence="5 7" id="KW-0472">Membrane</keyword>
<evidence type="ECO:0000256" key="7">
    <source>
        <dbReference type="SAM" id="Phobius"/>
    </source>
</evidence>
<dbReference type="PaxDb" id="3218-PP1S180_21V6.1"/>
<comment type="subcellular location">
    <subcellularLocation>
        <location evidence="1">Endomembrane system</location>
        <topology evidence="1">Multi-pass membrane protein</topology>
    </subcellularLocation>
</comment>
<dbReference type="Gramene" id="Pp3c6_6380V3.1">
    <property type="protein sequence ID" value="Pp3c6_6380V3.1"/>
    <property type="gene ID" value="Pp3c6_6380"/>
</dbReference>
<feature type="region of interest" description="Disordered" evidence="6">
    <location>
        <begin position="107"/>
        <end position="136"/>
    </location>
</feature>
<dbReference type="EnsemblPlants" id="Pp3c6_6380V3.1">
    <property type="protein sequence ID" value="Pp3c6_6380V3.1"/>
    <property type="gene ID" value="Pp3c6_6380"/>
</dbReference>
<protein>
    <recommendedName>
        <fullName evidence="8">THH1/TOM1/TOM3 domain-containing protein</fullName>
    </recommendedName>
</protein>
<gene>
    <name evidence="10" type="primary">LOC112283736</name>
    <name evidence="9" type="ORF">PHYPA_008589</name>
</gene>
<dbReference type="Pfam" id="PF06454">
    <property type="entry name" value="THH1_TOM1-3_dom"/>
    <property type="match status" value="2"/>
</dbReference>
<feature type="transmembrane region" description="Helical" evidence="7">
    <location>
        <begin position="272"/>
        <end position="294"/>
    </location>
</feature>
<feature type="transmembrane region" description="Helical" evidence="7">
    <location>
        <begin position="40"/>
        <end position="63"/>
    </location>
</feature>
<reference evidence="9 11" key="1">
    <citation type="journal article" date="2008" name="Science">
        <title>The Physcomitrella genome reveals evolutionary insights into the conquest of land by plants.</title>
        <authorList>
            <person name="Rensing S."/>
            <person name="Lang D."/>
            <person name="Zimmer A."/>
            <person name="Terry A."/>
            <person name="Salamov A."/>
            <person name="Shapiro H."/>
            <person name="Nishiyama T."/>
            <person name="Perroud P.-F."/>
            <person name="Lindquist E."/>
            <person name="Kamisugi Y."/>
            <person name="Tanahashi T."/>
            <person name="Sakakibara K."/>
            <person name="Fujita T."/>
            <person name="Oishi K."/>
            <person name="Shin-I T."/>
            <person name="Kuroki Y."/>
            <person name="Toyoda A."/>
            <person name="Suzuki Y."/>
            <person name="Hashimoto A."/>
            <person name="Yamaguchi K."/>
            <person name="Sugano A."/>
            <person name="Kohara Y."/>
            <person name="Fujiyama A."/>
            <person name="Anterola A."/>
            <person name="Aoki S."/>
            <person name="Ashton N."/>
            <person name="Barbazuk W.B."/>
            <person name="Barker E."/>
            <person name="Bennetzen J."/>
            <person name="Bezanilla M."/>
            <person name="Blankenship R."/>
            <person name="Cho S.H."/>
            <person name="Dutcher S."/>
            <person name="Estelle M."/>
            <person name="Fawcett J.A."/>
            <person name="Gundlach H."/>
            <person name="Hanada K."/>
            <person name="Heyl A."/>
            <person name="Hicks K.A."/>
            <person name="Hugh J."/>
            <person name="Lohr M."/>
            <person name="Mayer K."/>
            <person name="Melkozernov A."/>
            <person name="Murata T."/>
            <person name="Nelson D."/>
            <person name="Pils B."/>
            <person name="Prigge M."/>
            <person name="Reiss B."/>
            <person name="Renner T."/>
            <person name="Rombauts S."/>
            <person name="Rushton P."/>
            <person name="Sanderfoot A."/>
            <person name="Schween G."/>
            <person name="Shiu S.-H."/>
            <person name="Stueber K."/>
            <person name="Theodoulou F.L."/>
            <person name="Tu H."/>
            <person name="Van de Peer Y."/>
            <person name="Verrier P.J."/>
            <person name="Waters E."/>
            <person name="Wood A."/>
            <person name="Yang L."/>
            <person name="Cove D."/>
            <person name="Cuming A."/>
            <person name="Hasebe M."/>
            <person name="Lucas S."/>
            <person name="Mishler D.B."/>
            <person name="Reski R."/>
            <person name="Grigoriev I."/>
            <person name="Quatrano R.S."/>
            <person name="Boore J.L."/>
        </authorList>
    </citation>
    <scope>NUCLEOTIDE SEQUENCE [LARGE SCALE GENOMIC DNA]</scope>
    <source>
        <strain evidence="10 11">cv. Gransden 2004</strain>
    </source>
</reference>
<dbReference type="Gene3D" id="1.20.1070.10">
    <property type="entry name" value="Rhodopsin 7-helix transmembrane proteins"/>
    <property type="match status" value="1"/>
</dbReference>
<dbReference type="AlphaFoldDB" id="A0A2K1KEL1"/>
<evidence type="ECO:0000313" key="10">
    <source>
        <dbReference type="EnsemblPlants" id="Pp3c6_6380V3.1"/>
    </source>
</evidence>
<dbReference type="EnsemblPlants" id="Pp3c6_6380V3.2">
    <property type="protein sequence ID" value="Pp3c6_6380V3.2"/>
    <property type="gene ID" value="Pp3c6_6380"/>
</dbReference>
<feature type="transmembrane region" description="Helical" evidence="7">
    <location>
        <begin position="154"/>
        <end position="178"/>
    </location>
</feature>
<feature type="domain" description="THH1/TOM1/TOM3" evidence="8">
    <location>
        <begin position="161"/>
        <end position="306"/>
    </location>
</feature>
<keyword evidence="4 7" id="KW-1133">Transmembrane helix</keyword>
<comment type="similarity">
    <text evidence="2">Belongs to the plant tobamovirus multiplication TOM1 protein family.</text>
</comment>
<name>A0A2K1KEL1_PHYPA</name>
<evidence type="ECO:0000256" key="1">
    <source>
        <dbReference type="ARBA" id="ARBA00004127"/>
    </source>
</evidence>
<dbReference type="PANTHER" id="PTHR31142">
    <property type="entry name" value="TOBAMOVIRUS MULTIPLICATION PROTEIN 1-LIKE ISOFORM X1"/>
    <property type="match status" value="1"/>
</dbReference>
<evidence type="ECO:0000256" key="3">
    <source>
        <dbReference type="ARBA" id="ARBA00022692"/>
    </source>
</evidence>
<feature type="domain" description="THH1/TOM1/TOM3" evidence="8">
    <location>
        <begin position="5"/>
        <end position="104"/>
    </location>
</feature>
<evidence type="ECO:0000259" key="8">
    <source>
        <dbReference type="Pfam" id="PF06454"/>
    </source>
</evidence>
<evidence type="ECO:0000256" key="5">
    <source>
        <dbReference type="ARBA" id="ARBA00023136"/>
    </source>
</evidence>
<dbReference type="PANTHER" id="PTHR31142:SF4">
    <property type="entry name" value="OS01G0751300 PROTEIN"/>
    <property type="match status" value="1"/>
</dbReference>
<dbReference type="EMBL" id="ABEU02000006">
    <property type="protein sequence ID" value="PNR52215.1"/>
    <property type="molecule type" value="Genomic_DNA"/>
</dbReference>
<feature type="transmembrane region" description="Helical" evidence="7">
    <location>
        <begin position="232"/>
        <end position="252"/>
    </location>
</feature>
<dbReference type="GO" id="GO:0012505">
    <property type="term" value="C:endomembrane system"/>
    <property type="evidence" value="ECO:0007669"/>
    <property type="project" value="UniProtKB-SubCell"/>
</dbReference>
<dbReference type="EnsemblPlants" id="Pp3c6_6380V3.3">
    <property type="protein sequence ID" value="Pp3c6_6380V3.3"/>
    <property type="gene ID" value="Pp3c6_6380"/>
</dbReference>
<feature type="compositionally biased region" description="Acidic residues" evidence="6">
    <location>
        <begin position="107"/>
        <end position="117"/>
    </location>
</feature>
<dbReference type="Gramene" id="Pp3c6_6380V3.3">
    <property type="protein sequence ID" value="Pp3c6_6380V3.3"/>
    <property type="gene ID" value="Pp3c6_6380"/>
</dbReference>
<feature type="transmembrane region" description="Helical" evidence="7">
    <location>
        <begin position="6"/>
        <end position="28"/>
    </location>
</feature>
<dbReference type="InterPro" id="IPR009457">
    <property type="entry name" value="THH1/TOM1/TOM3_dom"/>
</dbReference>
<feature type="transmembrane region" description="Helical" evidence="7">
    <location>
        <begin position="190"/>
        <end position="212"/>
    </location>
</feature>
<reference evidence="10" key="3">
    <citation type="submission" date="2020-12" db="UniProtKB">
        <authorList>
            <consortium name="EnsemblPlants"/>
        </authorList>
    </citation>
    <scope>IDENTIFICATION</scope>
</reference>
<keyword evidence="3 7" id="KW-0812">Transmembrane</keyword>
<evidence type="ECO:0000313" key="11">
    <source>
        <dbReference type="Proteomes" id="UP000006727"/>
    </source>
</evidence>
<evidence type="ECO:0000256" key="2">
    <source>
        <dbReference type="ARBA" id="ARBA00006779"/>
    </source>
</evidence>